<dbReference type="GO" id="GO:0009166">
    <property type="term" value="P:nucleotide catabolic process"/>
    <property type="evidence" value="ECO:0007669"/>
    <property type="project" value="InterPro"/>
</dbReference>
<accession>A0AA40KBK4</accession>
<feature type="domain" description="Calcineurin-like phosphoesterase" evidence="4">
    <location>
        <begin position="59"/>
        <end position="271"/>
    </location>
</feature>
<dbReference type="InterPro" id="IPR004843">
    <property type="entry name" value="Calcineurin-like_PHP"/>
</dbReference>
<dbReference type="GO" id="GO:0000166">
    <property type="term" value="F:nucleotide binding"/>
    <property type="evidence" value="ECO:0007669"/>
    <property type="project" value="UniProtKB-KW"/>
</dbReference>
<evidence type="ECO:0000256" key="2">
    <source>
        <dbReference type="ARBA" id="ARBA00022729"/>
    </source>
</evidence>
<feature type="chain" id="PRO_5041483286" evidence="3">
    <location>
        <begin position="28"/>
        <end position="560"/>
    </location>
</feature>
<comment type="caution">
    <text evidence="6">The sequence shown here is derived from an EMBL/GenBank/DDBJ whole genome shotgun (WGS) entry which is preliminary data.</text>
</comment>
<dbReference type="Gene3D" id="3.90.780.10">
    <property type="entry name" value="5'-Nucleotidase, C-terminal domain"/>
    <property type="match status" value="1"/>
</dbReference>
<dbReference type="Gene3D" id="3.60.21.10">
    <property type="match status" value="1"/>
</dbReference>
<reference evidence="6" key="1">
    <citation type="submission" date="2023-06" db="EMBL/GenBank/DDBJ databases">
        <title>Genome-scale phylogeny and comparative genomics of the fungal order Sordariales.</title>
        <authorList>
            <consortium name="Lawrence Berkeley National Laboratory"/>
            <person name="Hensen N."/>
            <person name="Bonometti L."/>
            <person name="Westerberg I."/>
            <person name="Brannstrom I.O."/>
            <person name="Guillou S."/>
            <person name="Cros-Aarteil S."/>
            <person name="Calhoun S."/>
            <person name="Haridas S."/>
            <person name="Kuo A."/>
            <person name="Mondo S."/>
            <person name="Pangilinan J."/>
            <person name="Riley R."/>
            <person name="LaButti K."/>
            <person name="Andreopoulos B."/>
            <person name="Lipzen A."/>
            <person name="Chen C."/>
            <person name="Yanf M."/>
            <person name="Daum C."/>
            <person name="Ng V."/>
            <person name="Clum A."/>
            <person name="Steindorff A."/>
            <person name="Ohm R."/>
            <person name="Martin F."/>
            <person name="Silar P."/>
            <person name="Natvig D."/>
            <person name="Lalanne C."/>
            <person name="Gautier V."/>
            <person name="Ament-velasquez S.L."/>
            <person name="Kruys A."/>
            <person name="Hutchinson M.I."/>
            <person name="Powell A.J."/>
            <person name="Barry K."/>
            <person name="Miller A.N."/>
            <person name="Grigoriev I.V."/>
            <person name="Debuchy R."/>
            <person name="Gladieux P."/>
            <person name="Thoren M.H."/>
            <person name="Johannesson H."/>
        </authorList>
    </citation>
    <scope>NUCLEOTIDE SEQUENCE</scope>
    <source>
        <strain evidence="6">SMH3187-1</strain>
    </source>
</reference>
<dbReference type="Proteomes" id="UP001172155">
    <property type="component" value="Unassembled WGS sequence"/>
</dbReference>
<dbReference type="InterPro" id="IPR008334">
    <property type="entry name" value="5'-Nucleotdase_C"/>
</dbReference>
<organism evidence="6 7">
    <name type="scientific">Schizothecium vesticola</name>
    <dbReference type="NCBI Taxonomy" id="314040"/>
    <lineage>
        <taxon>Eukaryota</taxon>
        <taxon>Fungi</taxon>
        <taxon>Dikarya</taxon>
        <taxon>Ascomycota</taxon>
        <taxon>Pezizomycotina</taxon>
        <taxon>Sordariomycetes</taxon>
        <taxon>Sordariomycetidae</taxon>
        <taxon>Sordariales</taxon>
        <taxon>Schizotheciaceae</taxon>
        <taxon>Schizothecium</taxon>
    </lineage>
</organism>
<evidence type="ECO:0000313" key="7">
    <source>
        <dbReference type="Proteomes" id="UP001172155"/>
    </source>
</evidence>
<keyword evidence="7" id="KW-1185">Reference proteome</keyword>
<sequence>MATLRYGRLLLLVALFSIAALPTPVSAASQAGTPHEDSLISRRHLSKRFVNAEGHYNISFYHINDVHAHLDEFSSSGADCPRKEAGCRGGYARVRAAVQESRPCHPDSLFLNAGDEFQGTMFFTYYGGEKIAATLNQMGIDGMTLGNHEWDRGDDYLGEFLENLTFPIISANVASSNEKLNRTIKPFHIYEQFQLAVIGVTTETTPSTSKPGNGTTFADPIKSVQATIDLIRTTTNITRIAALTHIGYAEDQRLARETTGLYLIMGGHSHTKLGTDQGSAGAYPTIVENKEGHEVFVVTAWRWGEQLGYIDVVYDDDGKILAYHGAPIHLTNATKQDPELQRQINEWRVAFEENAAEEIGQSSVFLDQTTCQAQECLLGNLIADAMLDYRLNATGGGTEAPAFALTNAGGIRASIDQGPITRGEVITAFPFGNAVVEISMTGDRLWNTLSGIFSGVNFDNGLPVTSFLQVSRGIVLEYNRTAANKVTLTSVTIAGKPLDKGLEYKIVTVDFLATGGDNFFSPKFTDLVALDKLDDVLAAYIGATSPINIKLEGRIGALDG</sequence>
<feature type="signal peptide" evidence="3">
    <location>
        <begin position="1"/>
        <end position="27"/>
    </location>
</feature>
<gene>
    <name evidence="6" type="ORF">B0T18DRAFT_335474</name>
</gene>
<dbReference type="PANTHER" id="PTHR11575:SF24">
    <property type="entry name" value="5'-NUCLEOTIDASE"/>
    <property type="match status" value="1"/>
</dbReference>
<dbReference type="InterPro" id="IPR006179">
    <property type="entry name" value="5_nucleotidase/apyrase"/>
</dbReference>
<dbReference type="InterPro" id="IPR036907">
    <property type="entry name" value="5'-Nucleotdase_C_sf"/>
</dbReference>
<dbReference type="PRINTS" id="PR01607">
    <property type="entry name" value="APYRASEFAMLY"/>
</dbReference>
<keyword evidence="3" id="KW-0378">Hydrolase</keyword>
<feature type="domain" description="5'-Nucleotidase C-terminal" evidence="5">
    <location>
        <begin position="359"/>
        <end position="519"/>
    </location>
</feature>
<dbReference type="InterPro" id="IPR029052">
    <property type="entry name" value="Metallo-depent_PP-like"/>
</dbReference>
<proteinExistence type="inferred from homology"/>
<evidence type="ECO:0000256" key="1">
    <source>
        <dbReference type="ARBA" id="ARBA00006654"/>
    </source>
</evidence>
<evidence type="ECO:0000256" key="3">
    <source>
        <dbReference type="RuleBase" id="RU362119"/>
    </source>
</evidence>
<dbReference type="EMBL" id="JAUKUD010000001">
    <property type="protein sequence ID" value="KAK0752687.1"/>
    <property type="molecule type" value="Genomic_DNA"/>
</dbReference>
<keyword evidence="2 3" id="KW-0732">Signal</keyword>
<protein>
    <submittedName>
        <fullName evidence="6">Metallo-dependent phosphatase-like protein</fullName>
    </submittedName>
</protein>
<keyword evidence="3" id="KW-0547">Nucleotide-binding</keyword>
<dbReference type="SUPFAM" id="SSF56300">
    <property type="entry name" value="Metallo-dependent phosphatases"/>
    <property type="match status" value="1"/>
</dbReference>
<dbReference type="Pfam" id="PF00149">
    <property type="entry name" value="Metallophos"/>
    <property type="match status" value="1"/>
</dbReference>
<dbReference type="PANTHER" id="PTHR11575">
    <property type="entry name" value="5'-NUCLEOTIDASE-RELATED"/>
    <property type="match status" value="1"/>
</dbReference>
<dbReference type="GO" id="GO:0016787">
    <property type="term" value="F:hydrolase activity"/>
    <property type="evidence" value="ECO:0007669"/>
    <property type="project" value="UniProtKB-KW"/>
</dbReference>
<dbReference type="AlphaFoldDB" id="A0AA40KBK4"/>
<evidence type="ECO:0000259" key="5">
    <source>
        <dbReference type="Pfam" id="PF02872"/>
    </source>
</evidence>
<evidence type="ECO:0000313" key="6">
    <source>
        <dbReference type="EMBL" id="KAK0752687.1"/>
    </source>
</evidence>
<name>A0AA40KBK4_9PEZI</name>
<dbReference type="SUPFAM" id="SSF55816">
    <property type="entry name" value="5'-nucleotidase (syn. UDP-sugar hydrolase), C-terminal domain"/>
    <property type="match status" value="1"/>
</dbReference>
<evidence type="ECO:0000259" key="4">
    <source>
        <dbReference type="Pfam" id="PF00149"/>
    </source>
</evidence>
<dbReference type="Pfam" id="PF02872">
    <property type="entry name" value="5_nucleotid_C"/>
    <property type="match status" value="1"/>
</dbReference>
<dbReference type="CDD" id="cd07409">
    <property type="entry name" value="MPP_CD73_N"/>
    <property type="match status" value="1"/>
</dbReference>
<comment type="similarity">
    <text evidence="1 3">Belongs to the 5'-nucleotidase family.</text>
</comment>